<evidence type="ECO:0000313" key="1">
    <source>
        <dbReference type="EMBL" id="QPR73797.1"/>
    </source>
</evidence>
<protein>
    <submittedName>
        <fullName evidence="2">Uncharacterized protein</fullName>
    </submittedName>
</protein>
<name>A0A8B5YAQ6_BACLI</name>
<organism evidence="2 3">
    <name type="scientific">Bacillus licheniformis</name>
    <dbReference type="NCBI Taxonomy" id="1402"/>
    <lineage>
        <taxon>Bacteria</taxon>
        <taxon>Bacillati</taxon>
        <taxon>Bacillota</taxon>
        <taxon>Bacilli</taxon>
        <taxon>Bacillales</taxon>
        <taxon>Bacillaceae</taxon>
        <taxon>Bacillus</taxon>
    </lineage>
</organism>
<dbReference type="EMBL" id="NILC01000025">
    <property type="protein sequence ID" value="TWL25932.1"/>
    <property type="molecule type" value="Genomic_DNA"/>
</dbReference>
<sequence>MKQPFQLPEKMARFRGQFEQSARDFLIGTVIKGHKHKKQLSIADSCFI</sequence>
<evidence type="ECO:0000313" key="3">
    <source>
        <dbReference type="Proteomes" id="UP000435910"/>
    </source>
</evidence>
<dbReference type="Proteomes" id="UP000435910">
    <property type="component" value="Unassembled WGS sequence"/>
</dbReference>
<reference evidence="2 3" key="1">
    <citation type="submission" date="2019-06" db="EMBL/GenBank/DDBJ databases">
        <title>Genome sequence analysis of &gt;100 Bacillus licheniformis strains suggests intrinsic resistance to this species.</title>
        <authorList>
            <person name="Wels M."/>
            <person name="Siezen R.J."/>
            <person name="Johansen E."/>
            <person name="Stuer-Lauridsen B."/>
            <person name="Bjerre K."/>
            <person name="Nielsen B.K.K."/>
        </authorList>
    </citation>
    <scope>NUCLEOTIDE SEQUENCE [LARGE SCALE GENOMIC DNA]</scope>
    <source>
        <strain evidence="2 3">BAC-16736</strain>
    </source>
</reference>
<evidence type="ECO:0000313" key="2">
    <source>
        <dbReference type="EMBL" id="TWL25932.1"/>
    </source>
</evidence>
<accession>A0A8B5YAQ6</accession>
<evidence type="ECO:0000313" key="4">
    <source>
        <dbReference type="Proteomes" id="UP000595038"/>
    </source>
</evidence>
<reference evidence="1 4" key="2">
    <citation type="submission" date="2020-12" db="EMBL/GenBank/DDBJ databases">
        <title>FDA dAtabase for Regulatory Grade micrObial Sequences (FDA-ARGOS): Supporting development and validation of Infectious Disease Dx tests.</title>
        <authorList>
            <person name="Nelson B."/>
            <person name="Plummer A."/>
            <person name="Tallon L."/>
            <person name="Sadzewicz L."/>
            <person name="Zhao X."/>
            <person name="Boylan J."/>
            <person name="Ott S."/>
            <person name="Bowen H."/>
            <person name="Vavikolanu K."/>
            <person name="Mehta A."/>
            <person name="Aluvathingal J."/>
            <person name="Nadendla S."/>
            <person name="Myers T."/>
            <person name="Yan Y."/>
            <person name="Sichtig H."/>
        </authorList>
    </citation>
    <scope>NUCLEOTIDE SEQUENCE [LARGE SCALE GENOMIC DNA]</scope>
    <source>
        <strain evidence="1 4">FDAARGOS_923</strain>
    </source>
</reference>
<dbReference type="Proteomes" id="UP000595038">
    <property type="component" value="Chromosome"/>
</dbReference>
<proteinExistence type="predicted"/>
<dbReference type="EMBL" id="CP065647">
    <property type="protein sequence ID" value="QPR73797.1"/>
    <property type="molecule type" value="Genomic_DNA"/>
</dbReference>
<dbReference type="AlphaFoldDB" id="A0A8B5YAQ6"/>
<gene>
    <name evidence="2" type="ORF">CHCC16736_2390</name>
    <name evidence="1" type="ORF">I6G80_05905</name>
</gene>
<dbReference type="RefSeq" id="WP_011198373.1">
    <property type="nucleotide sequence ID" value="NZ_BOQU01000002.1"/>
</dbReference>